<keyword evidence="1" id="KW-1133">Transmembrane helix</keyword>
<gene>
    <name evidence="2" type="ORF">H261_02421</name>
</gene>
<protein>
    <submittedName>
        <fullName evidence="2">Uncharacterized protein</fullName>
    </submittedName>
</protein>
<feature type="transmembrane region" description="Helical" evidence="1">
    <location>
        <begin position="31"/>
        <end position="48"/>
    </location>
</feature>
<dbReference type="EMBL" id="AONQ01000004">
    <property type="protein sequence ID" value="EME71479.1"/>
    <property type="molecule type" value="Genomic_DNA"/>
</dbReference>
<feature type="transmembrane region" description="Helical" evidence="1">
    <location>
        <begin position="7"/>
        <end position="25"/>
    </location>
</feature>
<sequence length="120" mass="13605">MSKGLRYLAIGFGILFVASQLRQIADAILSSRLNAIVVAAIGVGLWLAHNRDKRQKRETAEFLERLEQQERLQKQRRETADERYSAYVKQCEGWCPPMSRDEWDREEGLAPAVPSTSAVG</sequence>
<evidence type="ECO:0000256" key="1">
    <source>
        <dbReference type="SAM" id="Phobius"/>
    </source>
</evidence>
<organism evidence="2 3">
    <name type="scientific">Paramagnetospirillum caucaseum</name>
    <dbReference type="NCBI Taxonomy" id="1244869"/>
    <lineage>
        <taxon>Bacteria</taxon>
        <taxon>Pseudomonadati</taxon>
        <taxon>Pseudomonadota</taxon>
        <taxon>Alphaproteobacteria</taxon>
        <taxon>Rhodospirillales</taxon>
        <taxon>Magnetospirillaceae</taxon>
        <taxon>Paramagnetospirillum</taxon>
    </lineage>
</organism>
<keyword evidence="3" id="KW-1185">Reference proteome</keyword>
<comment type="caution">
    <text evidence="2">The sequence shown here is derived from an EMBL/GenBank/DDBJ whole genome shotgun (WGS) entry which is preliminary data.</text>
</comment>
<reference evidence="2 3" key="1">
    <citation type="journal article" date="2014" name="Genome Announc.">
        <title>Draft Genome Sequence of Magnetospirillum sp. Strain SO-1, a Freshwater Magnetotactic Bacterium Isolated from the Ol'khovka River, Russia.</title>
        <authorList>
            <person name="Grouzdev D.S."/>
            <person name="Dziuba M.V."/>
            <person name="Sukhacheva M.S."/>
            <person name="Mardanov A.V."/>
            <person name="Beletskiy A.V."/>
            <person name="Kuznetsov B.B."/>
            <person name="Skryabin K.G."/>
        </authorList>
    </citation>
    <scope>NUCLEOTIDE SEQUENCE [LARGE SCALE GENOMIC DNA]</scope>
    <source>
        <strain evidence="2 3">SO-1</strain>
    </source>
</reference>
<evidence type="ECO:0000313" key="3">
    <source>
        <dbReference type="Proteomes" id="UP000011744"/>
    </source>
</evidence>
<proteinExistence type="predicted"/>
<keyword evidence="1" id="KW-0472">Membrane</keyword>
<dbReference type="Proteomes" id="UP000011744">
    <property type="component" value="Unassembled WGS sequence"/>
</dbReference>
<evidence type="ECO:0000313" key="2">
    <source>
        <dbReference type="EMBL" id="EME71479.1"/>
    </source>
</evidence>
<dbReference type="AlphaFoldDB" id="M3AFY8"/>
<name>M3AFY8_9PROT</name>
<accession>M3AFY8</accession>
<keyword evidence="1" id="KW-0812">Transmembrane</keyword>